<organism evidence="2 3">
    <name type="scientific">Microbotryum silenes-dioicae</name>
    <dbReference type="NCBI Taxonomy" id="796604"/>
    <lineage>
        <taxon>Eukaryota</taxon>
        <taxon>Fungi</taxon>
        <taxon>Dikarya</taxon>
        <taxon>Basidiomycota</taxon>
        <taxon>Pucciniomycotina</taxon>
        <taxon>Microbotryomycetes</taxon>
        <taxon>Microbotryales</taxon>
        <taxon>Microbotryaceae</taxon>
        <taxon>Microbotryum</taxon>
    </lineage>
</organism>
<proteinExistence type="predicted"/>
<feature type="compositionally biased region" description="Low complexity" evidence="1">
    <location>
        <begin position="1139"/>
        <end position="1169"/>
    </location>
</feature>
<sequence length="1540" mass="155202">MSSSRVEYPRDDHGTPAASQSHVGAVRTTTTAARRPRATAAAAAAAAGSTSNSATLIAAPSPITTRSGRALGSVGGKSGPGYSPYAYPARRTTATHHDDHDDDASFNASFDSPIQRRRHPPPPPSSSSTSVAPTQAQGQTQKRGGLFSGIKSIPGRALGYIFHRSNSTATLSSSASLQDVRRAVEKEQRSSQSPKNTIASRTRSGAQRSVAPGAAAGGAGGGGGGMSRSKTSVHLSELGRPWPSSSSLSALSTLASASTSVPVASSSTCASNGLPRSSHSTLTMPPSNLNGGAPSFLAPTSYSRQGSPAPSSNAGAGYSRRSPSPTRNQLAGTMSAFNFNSHDAASDMRAGSRAGSSSAVVKAPTSNTFGLQSRSPFVVPRRAPSIARSASVSSIAGASTNGAGVSAAGHSLFPYASPKPRGASPGALSTSRSVSSSLNHKKSYVALSGALNSPRARVGSPLNPHLPTASVGGSASVYGGASVDPGFERARKKQMVWDPEKGLVSREAMEREREATQAPPPKNEAERILEVLEGMGRTPLGEAQRAIFKVSHANSPLAFAQFALTLLSSVQPINVPVPQASTSSLLSRSASTPLLATASPYGRRAPVTTATRESTRGVGLEAQLRAREERRRAQIEREREEREQERLEDEERERQRVERRRRRRDEEERLKREEEDEMLMESIEDEETAPVARRKTRSMAAKEPKPMTSTPAKPRAGTGKGKTAAASTTPARVTRRSARKAASEESMQADDVPMSPPPAALRRRAVKSPSPVKEASPSPPPPEPTPVESAPALSYKPITEAERAANASSSLRPGRSHTSRTHTASSKIFSAREEDLPPVDENELGKIKLPEMKFPANFSFGPIGGAASSTASTSTTKATPAPAPVSAPATSTNSLFGRLAPTSSEPASSKPNAAPTPFPFAPPPAPKNDNTTAPPSPKTSMASDFFSKPPTLPTFSSDTSMTSSTKPPDFFATVSAAPSTKRNEVDAPPLPTLPSASDFFGVNKPAEAKQAPAPAPSTSNVANPFAALGKPVAVIIGESSAENAKAAPPMFGSASSTASPFGASSGVFGAAPKQDGEKDTPSAKPVVSFGAPASSATSSTSAPTAPAPLPSFSFGTPAPAAATASSSTSDKKAEDTPQAAPAPFTFGAPAASSAAAPASTASAPSFSFGQPPAAAEKKPESGSTEKPVASTAPTPSAGFEAAPLMPPVVVMPSIDDGDEDSGMEDETGATDSNTAAKPSPFRFGQPAAGASSPSPFGSSPVFGASAPTSAAPFSFGAPAATTSQKPTSISFGSAANTTGSSSLFGGVGAATSTPFGGFSPSPSPGPPSAGLVNTAFSFGTTSSAAPSAPTASAAPAAFTFGAPSGSTISSGGLFGNSGTSTTNGNMFGSAGGAAMSQTLSAPGFGAPTAPAVRAPFGAPSAIPSFTFGASSNPGTPTTSSTFTFSAPPSSTPMNSNGGFAGFGVAPTTPSNGFGSGLSNPAGGGGTSFGAPSAPVGVSSNAPLSPAGGAGAGAGALFSIGSGGDESPNKRKIAPLRRRRG</sequence>
<keyword evidence="3" id="KW-1185">Reference proteome</keyword>
<dbReference type="STRING" id="796604.A0A2X0NYB0"/>
<feature type="region of interest" description="Disordered" evidence="1">
    <location>
        <begin position="1469"/>
        <end position="1540"/>
    </location>
</feature>
<protein>
    <submittedName>
        <fullName evidence="2">BQ5605_C003g02196 protein</fullName>
    </submittedName>
</protein>
<evidence type="ECO:0000256" key="1">
    <source>
        <dbReference type="SAM" id="MobiDB-lite"/>
    </source>
</evidence>
<evidence type="ECO:0000313" key="2">
    <source>
        <dbReference type="EMBL" id="SGY39301.1"/>
    </source>
</evidence>
<feature type="compositionally biased region" description="Polar residues" evidence="1">
    <location>
        <begin position="131"/>
        <end position="142"/>
    </location>
</feature>
<feature type="compositionally biased region" description="Basic and acidic residues" evidence="1">
    <location>
        <begin position="179"/>
        <end position="189"/>
    </location>
</feature>
<dbReference type="Proteomes" id="UP000249464">
    <property type="component" value="Unassembled WGS sequence"/>
</dbReference>
<feature type="compositionally biased region" description="Low complexity" evidence="1">
    <location>
        <begin position="1091"/>
        <end position="1128"/>
    </location>
</feature>
<dbReference type="InterPro" id="IPR025224">
    <property type="entry name" value="CCAR1/CCAR2"/>
</dbReference>
<feature type="compositionally biased region" description="Polar residues" evidence="1">
    <location>
        <begin position="321"/>
        <end position="331"/>
    </location>
</feature>
<feature type="region of interest" description="Disordered" evidence="1">
    <location>
        <begin position="1"/>
        <end position="149"/>
    </location>
</feature>
<feature type="compositionally biased region" description="Acidic residues" evidence="1">
    <location>
        <begin position="674"/>
        <end position="688"/>
    </location>
</feature>
<dbReference type="GO" id="GO:0006355">
    <property type="term" value="P:regulation of DNA-templated transcription"/>
    <property type="evidence" value="ECO:0007669"/>
    <property type="project" value="InterPro"/>
</dbReference>
<feature type="region of interest" description="Disordered" evidence="1">
    <location>
        <begin position="170"/>
        <end position="242"/>
    </location>
</feature>
<feature type="region of interest" description="Disordered" evidence="1">
    <location>
        <begin position="1042"/>
        <end position="1263"/>
    </location>
</feature>
<gene>
    <name evidence="2" type="primary">BQ5605_C003g02196</name>
    <name evidence="2" type="ORF">BQ5605_C003G02196</name>
</gene>
<feature type="region of interest" description="Disordered" evidence="1">
    <location>
        <begin position="860"/>
        <end position="1023"/>
    </location>
</feature>
<reference evidence="2 3" key="1">
    <citation type="submission" date="2016-11" db="EMBL/GenBank/DDBJ databases">
        <authorList>
            <person name="Jaros S."/>
            <person name="Januszkiewicz K."/>
            <person name="Wedrychowicz H."/>
        </authorList>
    </citation>
    <scope>NUCLEOTIDE SEQUENCE [LARGE SCALE GENOMIC DNA]</scope>
</reference>
<feature type="compositionally biased region" description="Low complexity" evidence="1">
    <location>
        <begin position="866"/>
        <end position="894"/>
    </location>
</feature>
<feature type="compositionally biased region" description="Low complexity" evidence="1">
    <location>
        <begin position="954"/>
        <end position="965"/>
    </location>
</feature>
<dbReference type="PANTHER" id="PTHR14304">
    <property type="entry name" value="CELL DIVISION CYCLE AND APOPTOSIS REGULATOR PROTEIN"/>
    <property type="match status" value="1"/>
</dbReference>
<feature type="compositionally biased region" description="Basic residues" evidence="1">
    <location>
        <begin position="1529"/>
        <end position="1540"/>
    </location>
</feature>
<evidence type="ECO:0000313" key="3">
    <source>
        <dbReference type="Proteomes" id="UP000249464"/>
    </source>
</evidence>
<feature type="compositionally biased region" description="Polar residues" evidence="1">
    <location>
        <begin position="298"/>
        <end position="314"/>
    </location>
</feature>
<feature type="compositionally biased region" description="Polar residues" evidence="1">
    <location>
        <begin position="274"/>
        <end position="290"/>
    </location>
</feature>
<feature type="region of interest" description="Disordered" evidence="1">
    <location>
        <begin position="263"/>
        <end position="331"/>
    </location>
</feature>
<name>A0A2X0NYB0_9BASI</name>
<accession>A0A2X0NYB0</accession>
<feature type="compositionally biased region" description="Low complexity" evidence="1">
    <location>
        <begin position="25"/>
        <end position="55"/>
    </location>
</feature>
<feature type="compositionally biased region" description="Pro residues" evidence="1">
    <location>
        <begin position="914"/>
        <end position="926"/>
    </location>
</feature>
<dbReference type="GO" id="GO:0005634">
    <property type="term" value="C:nucleus"/>
    <property type="evidence" value="ECO:0007669"/>
    <property type="project" value="TreeGrafter"/>
</dbReference>
<feature type="compositionally biased region" description="Low complexity" evidence="1">
    <location>
        <begin position="1243"/>
        <end position="1263"/>
    </location>
</feature>
<feature type="compositionally biased region" description="Gly residues" evidence="1">
    <location>
        <begin position="215"/>
        <end position="226"/>
    </location>
</feature>
<feature type="compositionally biased region" description="Basic and acidic residues" evidence="1">
    <location>
        <begin position="664"/>
        <end position="673"/>
    </location>
</feature>
<feature type="region of interest" description="Disordered" evidence="1">
    <location>
        <begin position="597"/>
        <end position="841"/>
    </location>
</feature>
<feature type="compositionally biased region" description="Acidic residues" evidence="1">
    <location>
        <begin position="1215"/>
        <end position="1228"/>
    </location>
</feature>
<dbReference type="EMBL" id="FQNC01000042">
    <property type="protein sequence ID" value="SGY39301.1"/>
    <property type="molecule type" value="Genomic_DNA"/>
</dbReference>
<feature type="compositionally biased region" description="Polar residues" evidence="1">
    <location>
        <begin position="190"/>
        <end position="207"/>
    </location>
</feature>
<feature type="compositionally biased region" description="Polar residues" evidence="1">
    <location>
        <begin position="929"/>
        <end position="942"/>
    </location>
</feature>
<dbReference type="PANTHER" id="PTHR14304:SF11">
    <property type="entry name" value="SAP DOMAIN-CONTAINING PROTEIN"/>
    <property type="match status" value="1"/>
</dbReference>
<feature type="compositionally biased region" description="Low complexity" evidence="1">
    <location>
        <begin position="767"/>
        <end position="776"/>
    </location>
</feature>
<feature type="compositionally biased region" description="Low complexity" evidence="1">
    <location>
        <begin position="711"/>
        <end position="731"/>
    </location>
</feature>
<feature type="compositionally biased region" description="Basic and acidic residues" evidence="1">
    <location>
        <begin position="624"/>
        <end position="645"/>
    </location>
</feature>